<dbReference type="PANTHER" id="PTHR35146">
    <property type="entry name" value="UPF0178 PROTEIN YAII"/>
    <property type="match status" value="1"/>
</dbReference>
<protein>
    <recommendedName>
        <fullName evidence="2">UPF0178 protein GZ22_09360</fullName>
    </recommendedName>
</protein>
<dbReference type="InterPro" id="IPR003791">
    <property type="entry name" value="UPF0178"/>
</dbReference>
<evidence type="ECO:0000256" key="1">
    <source>
        <dbReference type="ARBA" id="ARBA00008522"/>
    </source>
</evidence>
<dbReference type="AlphaFoldDB" id="A0A075LKE6"/>
<accession>A0A075LKE6</accession>
<dbReference type="KEGG" id="tap:GZ22_09360"/>
<dbReference type="EMBL" id="FOCD01000001">
    <property type="protein sequence ID" value="SEM55979.1"/>
    <property type="molecule type" value="Genomic_DNA"/>
</dbReference>
<dbReference type="EMBL" id="CP008876">
    <property type="protein sequence ID" value="AIF66824.1"/>
    <property type="molecule type" value="Genomic_DNA"/>
</dbReference>
<accession>A0AAX2EAE4</accession>
<dbReference type="PANTHER" id="PTHR35146:SF1">
    <property type="entry name" value="UPF0178 PROTEIN YAII"/>
    <property type="match status" value="1"/>
</dbReference>
<dbReference type="Proteomes" id="UP000027980">
    <property type="component" value="Chromosome"/>
</dbReference>
<dbReference type="Proteomes" id="UP000199735">
    <property type="component" value="Unassembled WGS sequence"/>
</dbReference>
<dbReference type="OrthoDB" id="9798918at2"/>
<comment type="similarity">
    <text evidence="1 2">Belongs to the UPF0178 family.</text>
</comment>
<gene>
    <name evidence="3" type="ORF">GZ22_09360</name>
    <name evidence="4" type="ORF">SAMN04489762_0386</name>
</gene>
<dbReference type="HOGENOM" id="CLU_106619_0_0_9"/>
<reference evidence="3 5" key="1">
    <citation type="submission" date="2014-07" db="EMBL/GenBank/DDBJ databases">
        <title>Complete genome sequence of a moderately halophilic bacterium Terribacillus aidingensis MP602, isolated from Cryptomeria fortunei in Tianmu mountain in China.</title>
        <authorList>
            <person name="Wang Y."/>
            <person name="Lu P."/>
            <person name="Zhang L."/>
        </authorList>
    </citation>
    <scope>NUCLEOTIDE SEQUENCE [LARGE SCALE GENOMIC DNA]</scope>
    <source>
        <strain evidence="3 5">MP602</strain>
    </source>
</reference>
<dbReference type="HAMAP" id="MF_00489">
    <property type="entry name" value="UPF0178"/>
    <property type="match status" value="1"/>
</dbReference>
<sequence>MKSHNPIVYVDADSCPVKQEIVSTCAAYHVPVQFVTTINHLSSDSDASWVVLDPVDQAVDWYILNHITPGSCVVTQDLALATLLTVKGVSVITPRGELITEEDADEILLRKHMRIQNQRQGKRIKGPSKLTAADRRRFLTIFSSYCRKMQESDESC</sequence>
<name>A0A075LKE6_9BACI</name>
<proteinExistence type="inferred from homology"/>
<evidence type="ECO:0000256" key="2">
    <source>
        <dbReference type="HAMAP-Rule" id="MF_00489"/>
    </source>
</evidence>
<organism evidence="3 5">
    <name type="scientific">Terribacillus saccharophilus</name>
    <dbReference type="NCBI Taxonomy" id="361277"/>
    <lineage>
        <taxon>Bacteria</taxon>
        <taxon>Bacillati</taxon>
        <taxon>Bacillota</taxon>
        <taxon>Bacilli</taxon>
        <taxon>Bacillales</taxon>
        <taxon>Bacillaceae</taxon>
        <taxon>Terribacillus</taxon>
    </lineage>
</organism>
<dbReference type="GeneID" id="34220656"/>
<evidence type="ECO:0000313" key="6">
    <source>
        <dbReference type="Proteomes" id="UP000199735"/>
    </source>
</evidence>
<dbReference type="Pfam" id="PF02639">
    <property type="entry name" value="DUF188"/>
    <property type="match status" value="1"/>
</dbReference>
<reference evidence="4 6" key="2">
    <citation type="submission" date="2016-10" db="EMBL/GenBank/DDBJ databases">
        <authorList>
            <person name="Varghese N."/>
            <person name="Submissions S."/>
        </authorList>
    </citation>
    <scope>NUCLEOTIDE SEQUENCE [LARGE SCALE GENOMIC DNA]</scope>
    <source>
        <strain evidence="4 6">DSM 21619</strain>
    </source>
</reference>
<evidence type="ECO:0000313" key="3">
    <source>
        <dbReference type="EMBL" id="AIF66824.1"/>
    </source>
</evidence>
<dbReference type="RefSeq" id="WP_038561393.1">
    <property type="nucleotide sequence ID" value="NZ_CP008876.1"/>
</dbReference>
<evidence type="ECO:0000313" key="5">
    <source>
        <dbReference type="Proteomes" id="UP000027980"/>
    </source>
</evidence>
<evidence type="ECO:0000313" key="4">
    <source>
        <dbReference type="EMBL" id="SEM55979.1"/>
    </source>
</evidence>